<dbReference type="PANTHER" id="PTHR43736">
    <property type="entry name" value="ADP-RIBOSE PYROPHOSPHATASE"/>
    <property type="match status" value="1"/>
</dbReference>
<dbReference type="Pfam" id="PF21906">
    <property type="entry name" value="WHD_NrtR"/>
    <property type="match status" value="1"/>
</dbReference>
<dbReference type="Pfam" id="PF00293">
    <property type="entry name" value="NUDIX"/>
    <property type="match status" value="1"/>
</dbReference>
<evidence type="ECO:0000259" key="2">
    <source>
        <dbReference type="PROSITE" id="PS51462"/>
    </source>
</evidence>
<reference evidence="4" key="1">
    <citation type="journal article" date="2019" name="Int. J. Syst. Evol. Microbiol.">
        <title>The Global Catalogue of Microorganisms (GCM) 10K type strain sequencing project: providing services to taxonomists for standard genome sequencing and annotation.</title>
        <authorList>
            <consortium name="The Broad Institute Genomics Platform"/>
            <consortium name="The Broad Institute Genome Sequencing Center for Infectious Disease"/>
            <person name="Wu L."/>
            <person name="Ma J."/>
        </authorList>
    </citation>
    <scope>NUCLEOTIDE SEQUENCE [LARGE SCALE GENOMIC DNA]</scope>
    <source>
        <strain evidence="4">JCM 4594</strain>
    </source>
</reference>
<proteinExistence type="predicted"/>
<dbReference type="PANTHER" id="PTHR43736:SF4">
    <property type="entry name" value="SLR1690 PROTEIN"/>
    <property type="match status" value="1"/>
</dbReference>
<dbReference type="Gene3D" id="1.10.10.10">
    <property type="entry name" value="Winged helix-like DNA-binding domain superfamily/Winged helix DNA-binding domain"/>
    <property type="match status" value="1"/>
</dbReference>
<keyword evidence="4" id="KW-1185">Reference proteome</keyword>
<dbReference type="PROSITE" id="PS00893">
    <property type="entry name" value="NUDIX_BOX"/>
    <property type="match status" value="1"/>
</dbReference>
<dbReference type="InterPro" id="IPR020084">
    <property type="entry name" value="NUDIX_hydrolase_CS"/>
</dbReference>
<dbReference type="SUPFAM" id="SSF55811">
    <property type="entry name" value="Nudix"/>
    <property type="match status" value="1"/>
</dbReference>
<dbReference type="Gene3D" id="3.90.79.10">
    <property type="entry name" value="Nucleoside Triphosphate Pyrophosphohydrolase"/>
    <property type="match status" value="1"/>
</dbReference>
<dbReference type="InterPro" id="IPR015797">
    <property type="entry name" value="NUDIX_hydrolase-like_dom_sf"/>
</dbReference>
<name>A0ABQ3ALF1_9ACTN</name>
<evidence type="ECO:0000256" key="1">
    <source>
        <dbReference type="ARBA" id="ARBA00022801"/>
    </source>
</evidence>
<gene>
    <name evidence="3" type="ORF">GCM10010326_54730</name>
</gene>
<accession>A0ABQ3ALF1</accession>
<keyword evidence="1 3" id="KW-0378">Hydrolase</keyword>
<evidence type="ECO:0000313" key="3">
    <source>
        <dbReference type="EMBL" id="GGY53446.1"/>
    </source>
</evidence>
<sequence length="273" mass="29395">MPNGVEGSVYRQADDYDRRMSPYDPSAFPPFAVTVDLVVLTVRRHALCALVVRRGEQPFQGRWALPGGFVRDDEDLAMAAARELGEETGLCASDPAAPALANGAHLEQLATYGDPRRDPRMRVVSVAHLALAPDLPAPRAGGDAHSARWAHVEDLLGQEGGFGRDGEQPAPLAFDHARILADGVERARSKIEYSSLATAFCPAEFTVGELRRVYEAVWGVALDPRNFHRKVTGTPGFLVPAGGTTTRQGGRPAQLFRAGGATLLNPPMLRPEV</sequence>
<dbReference type="Proteomes" id="UP000600946">
    <property type="component" value="Unassembled WGS sequence"/>
</dbReference>
<protein>
    <submittedName>
        <fullName evidence="3">NUDIX hydrolase</fullName>
    </submittedName>
</protein>
<dbReference type="CDD" id="cd18873">
    <property type="entry name" value="NUDIX_NadM_like"/>
    <property type="match status" value="1"/>
</dbReference>
<dbReference type="GO" id="GO:0016787">
    <property type="term" value="F:hydrolase activity"/>
    <property type="evidence" value="ECO:0007669"/>
    <property type="project" value="UniProtKB-KW"/>
</dbReference>
<dbReference type="SUPFAM" id="SSF46785">
    <property type="entry name" value="Winged helix' DNA-binding domain"/>
    <property type="match status" value="1"/>
</dbReference>
<dbReference type="InterPro" id="IPR054105">
    <property type="entry name" value="WHD_NrtR"/>
</dbReference>
<dbReference type="PROSITE" id="PS51462">
    <property type="entry name" value="NUDIX"/>
    <property type="match status" value="1"/>
</dbReference>
<evidence type="ECO:0000313" key="4">
    <source>
        <dbReference type="Proteomes" id="UP000600946"/>
    </source>
</evidence>
<dbReference type="InterPro" id="IPR036390">
    <property type="entry name" value="WH_DNA-bd_sf"/>
</dbReference>
<organism evidence="3 4">
    <name type="scientific">Streptomyces xanthochromogenes</name>
    <dbReference type="NCBI Taxonomy" id="67384"/>
    <lineage>
        <taxon>Bacteria</taxon>
        <taxon>Bacillati</taxon>
        <taxon>Actinomycetota</taxon>
        <taxon>Actinomycetes</taxon>
        <taxon>Kitasatosporales</taxon>
        <taxon>Streptomycetaceae</taxon>
        <taxon>Streptomyces</taxon>
    </lineage>
</organism>
<comment type="caution">
    <text evidence="3">The sequence shown here is derived from an EMBL/GenBank/DDBJ whole genome shotgun (WGS) entry which is preliminary data.</text>
</comment>
<dbReference type="InterPro" id="IPR036388">
    <property type="entry name" value="WH-like_DNA-bd_sf"/>
</dbReference>
<feature type="domain" description="Nudix hydrolase" evidence="2">
    <location>
        <begin position="30"/>
        <end position="175"/>
    </location>
</feature>
<dbReference type="InterPro" id="IPR000086">
    <property type="entry name" value="NUDIX_hydrolase_dom"/>
</dbReference>
<dbReference type="EMBL" id="BMUU01000010">
    <property type="protein sequence ID" value="GGY53446.1"/>
    <property type="molecule type" value="Genomic_DNA"/>
</dbReference>